<evidence type="ECO:0000256" key="1">
    <source>
        <dbReference type="ARBA" id="ARBA00001947"/>
    </source>
</evidence>
<dbReference type="Proteomes" id="UP001168613">
    <property type="component" value="Unassembled WGS sequence"/>
</dbReference>
<evidence type="ECO:0000313" key="6">
    <source>
        <dbReference type="EMBL" id="MDN4119934.1"/>
    </source>
</evidence>
<dbReference type="InterPro" id="IPR024087">
    <property type="entry name" value="Creatininase-like_sf"/>
</dbReference>
<keyword evidence="7" id="KW-1185">Reference proteome</keyword>
<organism evidence="6 7">
    <name type="scientific">Alcaligenes endophyticus</name>
    <dbReference type="NCBI Taxonomy" id="1929088"/>
    <lineage>
        <taxon>Bacteria</taxon>
        <taxon>Pseudomonadati</taxon>
        <taxon>Pseudomonadota</taxon>
        <taxon>Betaproteobacteria</taxon>
        <taxon>Burkholderiales</taxon>
        <taxon>Alcaligenaceae</taxon>
        <taxon>Alcaligenes</taxon>
    </lineage>
</organism>
<comment type="caution">
    <text evidence="6">The sequence shown here is derived from an EMBL/GenBank/DDBJ whole genome shotgun (WGS) entry which is preliminary data.</text>
</comment>
<comment type="similarity">
    <text evidence="5">Belongs to the creatininase superfamily.</text>
</comment>
<gene>
    <name evidence="6" type="ORF">LMS43_01395</name>
</gene>
<dbReference type="Gene3D" id="3.40.50.10310">
    <property type="entry name" value="Creatininase"/>
    <property type="match status" value="1"/>
</dbReference>
<dbReference type="SUPFAM" id="SSF102215">
    <property type="entry name" value="Creatininase"/>
    <property type="match status" value="1"/>
</dbReference>
<accession>A0ABT8EF64</accession>
<keyword evidence="4" id="KW-0862">Zinc</keyword>
<dbReference type="EMBL" id="JAJHNU010000001">
    <property type="protein sequence ID" value="MDN4119934.1"/>
    <property type="molecule type" value="Genomic_DNA"/>
</dbReference>
<dbReference type="Pfam" id="PF02633">
    <property type="entry name" value="Creatininase"/>
    <property type="match status" value="1"/>
</dbReference>
<comment type="cofactor">
    <cofactor evidence="1">
        <name>Zn(2+)</name>
        <dbReference type="ChEBI" id="CHEBI:29105"/>
    </cofactor>
</comment>
<dbReference type="PANTHER" id="PTHR35005">
    <property type="entry name" value="3-DEHYDRO-SCYLLO-INOSOSE HYDROLASE"/>
    <property type="match status" value="1"/>
</dbReference>
<evidence type="ECO:0000256" key="3">
    <source>
        <dbReference type="ARBA" id="ARBA00022801"/>
    </source>
</evidence>
<evidence type="ECO:0000256" key="2">
    <source>
        <dbReference type="ARBA" id="ARBA00022723"/>
    </source>
</evidence>
<dbReference type="RefSeq" id="WP_266122728.1">
    <property type="nucleotide sequence ID" value="NZ_JAJHNU010000001.1"/>
</dbReference>
<sequence length="274" mass="29574">MKLETSPWLHELSWPAIESYLQHDDIVIIPVGATEQHGRHTSMSVDTEWSIAVAEGAALQAKVLTVPPIHFGWSPHHLAYPGAITLRPETLIDVLVDVGQSLVYHGFKKLIFINGNRLANHAPMEIAATKLRFQTGAFASVVDVGLVARREIAEICPTGQTGHAGDIETSFMLHWRPELVDMSKAAAGSVHGGGPIAGHPMMLEPPFDLNAVTIRSTDVELRAASAPTGIAGDARIATAEKGKAGLEAIIRNTVMHIDQVRKIKVELKPTTIPI</sequence>
<evidence type="ECO:0000256" key="4">
    <source>
        <dbReference type="ARBA" id="ARBA00022833"/>
    </source>
</evidence>
<keyword evidence="3" id="KW-0378">Hydrolase</keyword>
<evidence type="ECO:0000313" key="7">
    <source>
        <dbReference type="Proteomes" id="UP001168613"/>
    </source>
</evidence>
<name>A0ABT8EF64_9BURK</name>
<evidence type="ECO:0000256" key="5">
    <source>
        <dbReference type="ARBA" id="ARBA00024029"/>
    </source>
</evidence>
<keyword evidence="2" id="KW-0479">Metal-binding</keyword>
<dbReference type="PANTHER" id="PTHR35005:SF1">
    <property type="entry name" value="2-AMINO-5-FORMYLAMINO-6-RIBOSYLAMINOPYRIMIDIN-4(3H)-ONE 5'-MONOPHOSPHATE DEFORMYLASE"/>
    <property type="match status" value="1"/>
</dbReference>
<dbReference type="InterPro" id="IPR003785">
    <property type="entry name" value="Creatininase/forma_Hydrolase"/>
</dbReference>
<proteinExistence type="inferred from homology"/>
<protein>
    <submittedName>
        <fullName evidence="6">Creatininase family protein</fullName>
    </submittedName>
</protein>
<reference evidence="6" key="1">
    <citation type="submission" date="2021-11" db="EMBL/GenBank/DDBJ databases">
        <title>Draft genome sequence of Alcaligenes endophyticus type strain CCUG 75668T.</title>
        <authorList>
            <person name="Salva-Serra F."/>
            <person name="Duran R.E."/>
            <person name="Seeger M."/>
            <person name="Moore E.R.B."/>
            <person name="Jaen-Luchoro D."/>
        </authorList>
    </citation>
    <scope>NUCLEOTIDE SEQUENCE</scope>
    <source>
        <strain evidence="6">CCUG 75668</strain>
    </source>
</reference>